<protein>
    <submittedName>
        <fullName evidence="2">Prepilin-type N-terminal cleavage/methylation domain-containing protein</fullName>
    </submittedName>
</protein>
<reference evidence="2" key="1">
    <citation type="submission" date="2019-12" db="EMBL/GenBank/DDBJ databases">
        <authorList>
            <person name="zhang j."/>
            <person name="sun C.M."/>
        </authorList>
    </citation>
    <scope>NUCLEOTIDE SEQUENCE</scope>
    <source>
        <strain evidence="2">NS-1</strain>
    </source>
</reference>
<proteinExistence type="predicted"/>
<name>A0A8A7KGB0_9FIRM</name>
<dbReference type="EMBL" id="CP046640">
    <property type="protein sequence ID" value="QTL98549.1"/>
    <property type="molecule type" value="Genomic_DNA"/>
</dbReference>
<evidence type="ECO:0000313" key="3">
    <source>
        <dbReference type="Proteomes" id="UP000665020"/>
    </source>
</evidence>
<keyword evidence="1" id="KW-1133">Transmembrane helix</keyword>
<dbReference type="RefSeq" id="WP_230866967.1">
    <property type="nucleotide sequence ID" value="NZ_CP046640.1"/>
</dbReference>
<dbReference type="Proteomes" id="UP000665020">
    <property type="component" value="Chromosome"/>
</dbReference>
<feature type="transmembrane region" description="Helical" evidence="1">
    <location>
        <begin position="12"/>
        <end position="33"/>
    </location>
</feature>
<dbReference type="NCBIfam" id="TIGR02532">
    <property type="entry name" value="IV_pilin_GFxxxE"/>
    <property type="match status" value="1"/>
</dbReference>
<dbReference type="InterPro" id="IPR012902">
    <property type="entry name" value="N_methyl_site"/>
</dbReference>
<gene>
    <name evidence="2" type="ORF">GM661_11515</name>
</gene>
<dbReference type="Pfam" id="PF07963">
    <property type="entry name" value="N_methyl"/>
    <property type="match status" value="1"/>
</dbReference>
<accession>A0A8A7KGB0</accession>
<evidence type="ECO:0000313" key="2">
    <source>
        <dbReference type="EMBL" id="QTL98549.1"/>
    </source>
</evidence>
<keyword evidence="1" id="KW-0472">Membrane</keyword>
<keyword evidence="3" id="KW-1185">Reference proteome</keyword>
<organism evidence="2 3">
    <name type="scientific">Iocasia fonsfrigidae</name>
    <dbReference type="NCBI Taxonomy" id="2682810"/>
    <lineage>
        <taxon>Bacteria</taxon>
        <taxon>Bacillati</taxon>
        <taxon>Bacillota</taxon>
        <taxon>Clostridia</taxon>
        <taxon>Halanaerobiales</taxon>
        <taxon>Halanaerobiaceae</taxon>
        <taxon>Iocasia</taxon>
    </lineage>
</organism>
<sequence length="139" mass="15405">MLGLKRDTGFTLIEVLLTIVIIAVVFISISGYFANSVIYTHQAGKRAQAVKIAADTMENIKLACINDWDTLNLSYYSEIDNLIDSDYSLKADDFKINSRITGNIDIDGDGNNDGRLITVVISWDGSKKEIELKSLVVKK</sequence>
<keyword evidence="1" id="KW-0812">Transmembrane</keyword>
<dbReference type="SUPFAM" id="SSF54523">
    <property type="entry name" value="Pili subunits"/>
    <property type="match status" value="1"/>
</dbReference>
<dbReference type="KEGG" id="ifn:GM661_11515"/>
<evidence type="ECO:0000256" key="1">
    <source>
        <dbReference type="SAM" id="Phobius"/>
    </source>
</evidence>
<dbReference type="InterPro" id="IPR045584">
    <property type="entry name" value="Pilin-like"/>
</dbReference>
<dbReference type="AlphaFoldDB" id="A0A8A7KGB0"/>
<dbReference type="PROSITE" id="PS00409">
    <property type="entry name" value="PROKAR_NTER_METHYL"/>
    <property type="match status" value="1"/>
</dbReference>